<feature type="binding site" evidence="16">
    <location>
        <position position="122"/>
    </location>
    <ligand>
        <name>substrate</name>
    </ligand>
</feature>
<keyword evidence="11" id="KW-0378">Hydrolase</keyword>
<dbReference type="SUPFAM" id="SSF50494">
    <property type="entry name" value="Trypsin-like serine proteases"/>
    <property type="match status" value="1"/>
</dbReference>
<feature type="domain" description="PDZ" evidence="17">
    <location>
        <begin position="264"/>
        <end position="360"/>
    </location>
</feature>
<evidence type="ECO:0000256" key="14">
    <source>
        <dbReference type="ARBA" id="ARBA00032850"/>
    </source>
</evidence>
<comment type="function">
    <text evidence="2">Might be efficient in the degradation of transiently denatured and unfolded proteins which accumulate in the periplasm following stress conditions.</text>
</comment>
<sequence length="478" mass="51448">MPRKELIVIPKPHSHTWLMSLALLLMLSTPVLAEPRLPDFTALVDKAAPAVVNISTSREVERSMTSSRQFEGQEVPEIFQEFFGDRIPMPPGGAPNRNEEPRQSLGSGFIFDEDGYIMTNAHVVKGADKILVRLNDRRELEAELVGADEKTDVAVLKVDTDNLPTLELGNSDDLQVGQWVAAIGSPFGFDHSVTSGIISAINRTLPQDVYVPFIQTDVAINPGNSGGPLFNLDGEVVGINSQILTRSGGYMGLSFAIPIDVALDVANQLREEGYVSRGWLGVSIQPVSKDLAESFGMEQAEGALIAQVEPGSPAAEGGIKAGDVILEVNSQEVDHSTTLPRLVGQTSPGEEVDLRVLRDGQRERITLEVGEWPNAGPEQSDGDPVRLGIVVQPLSSMEQRRLGIDHGVRIAKVDPTGHAAAAGIRPGDVLVSLGQQPIESPQQLTELLTNLPDDQTVPVLLNRDGRAYFVALRVGNGD</sequence>
<dbReference type="InterPro" id="IPR036034">
    <property type="entry name" value="PDZ_sf"/>
</dbReference>
<comment type="catalytic activity">
    <reaction evidence="1">
        <text>Acts on substrates that are at least partially unfolded. The cleavage site P1 residue is normally between a pair of hydrophobic residues, such as Val-|-Val.</text>
        <dbReference type="EC" id="3.4.21.107"/>
    </reaction>
</comment>
<keyword evidence="12" id="KW-0720">Serine protease</keyword>
<evidence type="ECO:0000259" key="17">
    <source>
        <dbReference type="PROSITE" id="PS50106"/>
    </source>
</evidence>
<feature type="active site" description="Charge relay system" evidence="15">
    <location>
        <position position="225"/>
    </location>
</feature>
<dbReference type="FunFam" id="2.40.10.120:FF:000007">
    <property type="entry name" value="Periplasmic serine endoprotease DegP-like"/>
    <property type="match status" value="1"/>
</dbReference>
<evidence type="ECO:0000313" key="18">
    <source>
        <dbReference type="EMBL" id="NYS61873.1"/>
    </source>
</evidence>
<evidence type="ECO:0000256" key="2">
    <source>
        <dbReference type="ARBA" id="ARBA00002610"/>
    </source>
</evidence>
<dbReference type="Pfam" id="PF13365">
    <property type="entry name" value="Trypsin_2"/>
    <property type="match status" value="1"/>
</dbReference>
<evidence type="ECO:0000256" key="13">
    <source>
        <dbReference type="ARBA" id="ARBA00023016"/>
    </source>
</evidence>
<dbReference type="SMART" id="SM00228">
    <property type="entry name" value="PDZ"/>
    <property type="match status" value="2"/>
</dbReference>
<keyword evidence="19" id="KW-1185">Reference proteome</keyword>
<evidence type="ECO:0000256" key="11">
    <source>
        <dbReference type="ARBA" id="ARBA00022801"/>
    </source>
</evidence>
<feature type="binding site" evidence="16">
    <location>
        <begin position="223"/>
        <end position="225"/>
    </location>
    <ligand>
        <name>substrate</name>
    </ligand>
</feature>
<organism evidence="18 19">
    <name type="scientific">Vreelandella salicampi</name>
    <dbReference type="NCBI Taxonomy" id="1449798"/>
    <lineage>
        <taxon>Bacteria</taxon>
        <taxon>Pseudomonadati</taxon>
        <taxon>Pseudomonadota</taxon>
        <taxon>Gammaproteobacteria</taxon>
        <taxon>Oceanospirillales</taxon>
        <taxon>Halomonadaceae</taxon>
        <taxon>Vreelandella</taxon>
    </lineage>
</organism>
<feature type="active site" description="Charge relay system" evidence="15">
    <location>
        <position position="122"/>
    </location>
</feature>
<evidence type="ECO:0000256" key="10">
    <source>
        <dbReference type="ARBA" id="ARBA00022764"/>
    </source>
</evidence>
<comment type="similarity">
    <text evidence="4">Belongs to the peptidase S1C family.</text>
</comment>
<reference evidence="18 19" key="1">
    <citation type="journal article" date="2015" name="Int. J. Syst. Evol. Microbiol.">
        <title>Halomonas salicampi sp. nov., a halotolerant and alkalitolerant bacterium isolated from a saltern soil.</title>
        <authorList>
            <person name="Lee J.C."/>
            <person name="Kim Y.S."/>
            <person name="Yun B.S."/>
            <person name="Whang K.S."/>
        </authorList>
    </citation>
    <scope>NUCLEOTIDE SEQUENCE [LARGE SCALE GENOMIC DNA]</scope>
    <source>
        <strain evidence="18 19">BH103</strain>
    </source>
</reference>
<proteinExistence type="inferred from homology"/>
<dbReference type="InterPro" id="IPR001478">
    <property type="entry name" value="PDZ"/>
</dbReference>
<dbReference type="PROSITE" id="PS50106">
    <property type="entry name" value="PDZ"/>
    <property type="match status" value="2"/>
</dbReference>
<evidence type="ECO:0000256" key="15">
    <source>
        <dbReference type="PIRSR" id="PIRSR611782-1"/>
    </source>
</evidence>
<dbReference type="InterPro" id="IPR011782">
    <property type="entry name" value="Pept_S1C_Do"/>
</dbReference>
<feature type="binding site" evidence="16">
    <location>
        <position position="152"/>
    </location>
    <ligand>
        <name>substrate</name>
    </ligand>
</feature>
<dbReference type="GO" id="GO:0006508">
    <property type="term" value="P:proteolysis"/>
    <property type="evidence" value="ECO:0007669"/>
    <property type="project" value="UniProtKB-KW"/>
</dbReference>
<evidence type="ECO:0000256" key="12">
    <source>
        <dbReference type="ARBA" id="ARBA00022825"/>
    </source>
</evidence>
<dbReference type="Gene3D" id="2.40.10.120">
    <property type="match status" value="1"/>
</dbReference>
<keyword evidence="7 18" id="KW-0645">Protease</keyword>
<dbReference type="EMBL" id="JACCDF010000013">
    <property type="protein sequence ID" value="NYS61873.1"/>
    <property type="molecule type" value="Genomic_DNA"/>
</dbReference>
<evidence type="ECO:0000256" key="6">
    <source>
        <dbReference type="ARBA" id="ARBA00013958"/>
    </source>
</evidence>
<protein>
    <recommendedName>
        <fullName evidence="6">Probable periplasmic serine endoprotease DegP-like</fullName>
        <ecNumber evidence="5">3.4.21.107</ecNumber>
    </recommendedName>
    <alternativeName>
        <fullName evidence="14">Protease Do</fullName>
    </alternativeName>
</protein>
<dbReference type="PANTHER" id="PTHR22939:SF130">
    <property type="entry name" value="PERIPLASMIC SERINE ENDOPROTEASE DEGP-LIKE-RELATED"/>
    <property type="match status" value="1"/>
</dbReference>
<dbReference type="CDD" id="cd10839">
    <property type="entry name" value="cpPDZ1_DegP-like"/>
    <property type="match status" value="1"/>
</dbReference>
<dbReference type="Pfam" id="PF13180">
    <property type="entry name" value="PDZ_2"/>
    <property type="match status" value="2"/>
</dbReference>
<dbReference type="Proteomes" id="UP000586119">
    <property type="component" value="Unassembled WGS sequence"/>
</dbReference>
<evidence type="ECO:0000256" key="16">
    <source>
        <dbReference type="PIRSR" id="PIRSR611782-2"/>
    </source>
</evidence>
<keyword evidence="13" id="KW-0346">Stress response</keyword>
<dbReference type="EC" id="3.4.21.107" evidence="5"/>
<evidence type="ECO:0000256" key="8">
    <source>
        <dbReference type="ARBA" id="ARBA00022729"/>
    </source>
</evidence>
<comment type="caution">
    <text evidence="18">The sequence shown here is derived from an EMBL/GenBank/DDBJ whole genome shotgun (WGS) entry which is preliminary data.</text>
</comment>
<gene>
    <name evidence="18" type="ORF">HZS81_14030</name>
</gene>
<evidence type="ECO:0000256" key="7">
    <source>
        <dbReference type="ARBA" id="ARBA00022670"/>
    </source>
</evidence>
<keyword evidence="9" id="KW-0677">Repeat</keyword>
<evidence type="ECO:0000256" key="3">
    <source>
        <dbReference type="ARBA" id="ARBA00004418"/>
    </source>
</evidence>
<dbReference type="PRINTS" id="PR00834">
    <property type="entry name" value="PROTEASES2C"/>
</dbReference>
<dbReference type="NCBIfam" id="TIGR02037">
    <property type="entry name" value="degP_htrA_DO"/>
    <property type="match status" value="1"/>
</dbReference>
<dbReference type="Gene3D" id="2.30.42.10">
    <property type="match status" value="2"/>
</dbReference>
<feature type="domain" description="PDZ" evidence="17">
    <location>
        <begin position="378"/>
        <end position="475"/>
    </location>
</feature>
<dbReference type="PANTHER" id="PTHR22939">
    <property type="entry name" value="SERINE PROTEASE FAMILY S1C HTRA-RELATED"/>
    <property type="match status" value="1"/>
</dbReference>
<dbReference type="GO" id="GO:0004252">
    <property type="term" value="F:serine-type endopeptidase activity"/>
    <property type="evidence" value="ECO:0007669"/>
    <property type="project" value="InterPro"/>
</dbReference>
<dbReference type="AlphaFoldDB" id="A0A7Z0LMZ9"/>
<dbReference type="GO" id="GO:0042597">
    <property type="term" value="C:periplasmic space"/>
    <property type="evidence" value="ECO:0007669"/>
    <property type="project" value="UniProtKB-SubCell"/>
</dbReference>
<evidence type="ECO:0000256" key="5">
    <source>
        <dbReference type="ARBA" id="ARBA00013035"/>
    </source>
</evidence>
<evidence type="ECO:0000256" key="4">
    <source>
        <dbReference type="ARBA" id="ARBA00010541"/>
    </source>
</evidence>
<dbReference type="InterPro" id="IPR009003">
    <property type="entry name" value="Peptidase_S1_PA"/>
</dbReference>
<evidence type="ECO:0000313" key="19">
    <source>
        <dbReference type="Proteomes" id="UP000586119"/>
    </source>
</evidence>
<dbReference type="InterPro" id="IPR001940">
    <property type="entry name" value="Peptidase_S1C"/>
</dbReference>
<name>A0A7Z0LMZ9_9GAMM</name>
<comment type="subcellular location">
    <subcellularLocation>
        <location evidence="3">Periplasm</location>
    </subcellularLocation>
</comment>
<accession>A0A7Z0LMZ9</accession>
<keyword evidence="8" id="KW-0732">Signal</keyword>
<keyword evidence="10" id="KW-0574">Periplasm</keyword>
<dbReference type="SUPFAM" id="SSF50156">
    <property type="entry name" value="PDZ domain-like"/>
    <property type="match status" value="2"/>
</dbReference>
<feature type="active site" description="Charge relay system" evidence="15">
    <location>
        <position position="152"/>
    </location>
</feature>
<evidence type="ECO:0000256" key="1">
    <source>
        <dbReference type="ARBA" id="ARBA00001772"/>
    </source>
</evidence>
<evidence type="ECO:0000256" key="9">
    <source>
        <dbReference type="ARBA" id="ARBA00022737"/>
    </source>
</evidence>